<feature type="domain" description="RPN1 N-terminal" evidence="3">
    <location>
        <begin position="60"/>
        <end position="398"/>
    </location>
</feature>
<dbReference type="GO" id="GO:0000502">
    <property type="term" value="C:proteasome complex"/>
    <property type="evidence" value="ECO:0007669"/>
    <property type="project" value="UniProtKB-KW"/>
</dbReference>
<name>A0ABR3F9D3_9AGAR</name>
<dbReference type="InterPro" id="IPR040892">
    <property type="entry name" value="RPN1_N"/>
</dbReference>
<dbReference type="EMBL" id="JBAHYK010000701">
    <property type="protein sequence ID" value="KAL0571891.1"/>
    <property type="molecule type" value="Genomic_DNA"/>
</dbReference>
<proteinExistence type="predicted"/>
<dbReference type="Gene3D" id="1.25.10.10">
    <property type="entry name" value="Leucine-rich Repeat Variant"/>
    <property type="match status" value="1"/>
</dbReference>
<accession>A0ABR3F9D3</accession>
<feature type="non-terminal residue" evidence="4">
    <location>
        <position position="485"/>
    </location>
</feature>
<comment type="caution">
    <text evidence="4">The sequence shown here is derived from an EMBL/GenBank/DDBJ whole genome shotgun (WGS) entry which is preliminary data.</text>
</comment>
<dbReference type="InterPro" id="IPR011989">
    <property type="entry name" value="ARM-like"/>
</dbReference>
<organism evidence="4 5">
    <name type="scientific">Marasmius crinis-equi</name>
    <dbReference type="NCBI Taxonomy" id="585013"/>
    <lineage>
        <taxon>Eukaryota</taxon>
        <taxon>Fungi</taxon>
        <taxon>Dikarya</taxon>
        <taxon>Basidiomycota</taxon>
        <taxon>Agaricomycotina</taxon>
        <taxon>Agaricomycetes</taxon>
        <taxon>Agaricomycetidae</taxon>
        <taxon>Agaricales</taxon>
        <taxon>Marasmiineae</taxon>
        <taxon>Marasmiaceae</taxon>
        <taxon>Marasmius</taxon>
    </lineage>
</organism>
<reference evidence="4 5" key="1">
    <citation type="submission" date="2024-02" db="EMBL/GenBank/DDBJ databases">
        <title>A draft genome for the cacao thread blight pathogen Marasmius crinis-equi.</title>
        <authorList>
            <person name="Cohen S.P."/>
            <person name="Baruah I.K."/>
            <person name="Amoako-Attah I."/>
            <person name="Bukari Y."/>
            <person name="Meinhardt L.W."/>
            <person name="Bailey B.A."/>
        </authorList>
    </citation>
    <scope>NUCLEOTIDE SEQUENCE [LARGE SCALE GENOMIC DNA]</scope>
    <source>
        <strain evidence="4 5">GH-76</strain>
    </source>
</reference>
<keyword evidence="4" id="KW-0647">Proteasome</keyword>
<dbReference type="Pfam" id="PF17781">
    <property type="entry name" value="RPN1_RPN2_N"/>
    <property type="match status" value="1"/>
</dbReference>
<protein>
    <submittedName>
        <fullName evidence="4">Proteasome regulatory particle base subunit</fullName>
    </submittedName>
</protein>
<evidence type="ECO:0000313" key="4">
    <source>
        <dbReference type="EMBL" id="KAL0571891.1"/>
    </source>
</evidence>
<feature type="region of interest" description="Disordered" evidence="2">
    <location>
        <begin position="185"/>
        <end position="209"/>
    </location>
</feature>
<evidence type="ECO:0000256" key="2">
    <source>
        <dbReference type="SAM" id="MobiDB-lite"/>
    </source>
</evidence>
<evidence type="ECO:0000259" key="3">
    <source>
        <dbReference type="Pfam" id="PF17781"/>
    </source>
</evidence>
<feature type="region of interest" description="Disordered" evidence="2">
    <location>
        <begin position="1"/>
        <end position="54"/>
    </location>
</feature>
<dbReference type="Proteomes" id="UP001465976">
    <property type="component" value="Unassembled WGS sequence"/>
</dbReference>
<evidence type="ECO:0000313" key="5">
    <source>
        <dbReference type="Proteomes" id="UP001465976"/>
    </source>
</evidence>
<sequence>MPEPTEFAIKVTSEDPKKKKEKEADKEEGTSKDGKKPQEDGKENEGDELSEEDLQLRSELEMLVERLKESNTGLHRPALETLRTLIRTSTSSMTSVPKPLKFLRPHYPDLQTLYETWPSSEDKSLFADILSVLAMTYSDTEPRGTLRYRLLASSLRPSDSPLADPGNWGHEYVRHLAAELGEEFEYREEHDEDEPEDTTSTDPAKPNTVKLPGTMEDLRELAKKCSTFLLQHNAEPDAVDLLQELEMIGEIVSLVDKDTYDRVCQYMSRCVSFLPPPDDIAFLQTTYKVYMQFQKFPEAICIAIRLNDRNFVREVFNSAGNPAMKRQLAFIIARAQIPNEWLRAGGEENPDGEEEELPEDLVECLGNTRLSSSFREFGKEMGVADPKSLEDVYKSHLENTRPGASNVDSARGNLASTFVNAFVNAGFGNDKLMVEAEEGSSWIYKNKDHGMMSAAASLGLSLLWDVEMGLTHIDKYSYSAEEYIK</sequence>
<keyword evidence="1" id="KW-0677">Repeat</keyword>
<dbReference type="PANTHER" id="PTHR10943">
    <property type="entry name" value="26S PROTEASOME NON-ATPASE REGULATORY SUBUNIT"/>
    <property type="match status" value="1"/>
</dbReference>
<feature type="compositionally biased region" description="Basic and acidic residues" evidence="2">
    <location>
        <begin position="12"/>
        <end position="44"/>
    </location>
</feature>
<dbReference type="PANTHER" id="PTHR10943:SF1">
    <property type="entry name" value="26S PROTEASOME NON-ATPASE REGULATORY SUBUNIT 2"/>
    <property type="match status" value="1"/>
</dbReference>
<feature type="compositionally biased region" description="Acidic residues" evidence="2">
    <location>
        <begin position="185"/>
        <end position="199"/>
    </location>
</feature>
<evidence type="ECO:0000256" key="1">
    <source>
        <dbReference type="ARBA" id="ARBA00022737"/>
    </source>
</evidence>
<keyword evidence="5" id="KW-1185">Reference proteome</keyword>
<gene>
    <name evidence="4" type="primary">RPN1_1</name>
    <name evidence="4" type="ORF">V5O48_010065</name>
</gene>